<accession>A0AAC9J0I5</accession>
<dbReference type="EMBL" id="CP017962">
    <property type="protein sequence ID" value="APC47630.1"/>
    <property type="molecule type" value="Genomic_DNA"/>
</dbReference>
<proteinExistence type="predicted"/>
<dbReference type="GeneID" id="71513815"/>
<gene>
    <name evidence="1" type="ORF">BME96_05375</name>
</gene>
<dbReference type="Proteomes" id="UP000182945">
    <property type="component" value="Chromosome"/>
</dbReference>
<evidence type="ECO:0000313" key="2">
    <source>
        <dbReference type="Proteomes" id="UP000182945"/>
    </source>
</evidence>
<dbReference type="KEGG" id="vhl:BME96_05375"/>
<organism evidence="1 2">
    <name type="scientific">Virgibacillus halodenitrificans</name>
    <name type="common">Bacillus halodenitrificans</name>
    <dbReference type="NCBI Taxonomy" id="1482"/>
    <lineage>
        <taxon>Bacteria</taxon>
        <taxon>Bacillati</taxon>
        <taxon>Bacillota</taxon>
        <taxon>Bacilli</taxon>
        <taxon>Bacillales</taxon>
        <taxon>Bacillaceae</taxon>
        <taxon>Virgibacillus</taxon>
    </lineage>
</organism>
<dbReference type="RefSeq" id="WP_071648518.1">
    <property type="nucleotide sequence ID" value="NZ_CP017962.1"/>
</dbReference>
<reference evidence="1 2" key="1">
    <citation type="submission" date="2016-11" db="EMBL/GenBank/DDBJ databases">
        <title>Complete genome sequencing of Virgibacillus halodenitrificans PDB-F2.</title>
        <authorList>
            <person name="Sun Z."/>
            <person name="Zhou Y."/>
            <person name="Li H."/>
        </authorList>
    </citation>
    <scope>NUCLEOTIDE SEQUENCE [LARGE SCALE GENOMIC DNA]</scope>
    <source>
        <strain evidence="1 2">PDB-F2</strain>
    </source>
</reference>
<protein>
    <submittedName>
        <fullName evidence="1">Uncharacterized protein</fullName>
    </submittedName>
</protein>
<sequence length="98" mass="10868">MSFDKIEASIEYHQLAEQNKLSVQEEEGISKYLKNLDEKDASFNADNVKQPDYGPITFWDKRKVVGGNSSLTGTSDGLACYATIKAKQLAAWQPIALV</sequence>
<dbReference type="AlphaFoldDB" id="A0AAC9J0I5"/>
<evidence type="ECO:0000313" key="1">
    <source>
        <dbReference type="EMBL" id="APC47630.1"/>
    </source>
</evidence>
<name>A0AAC9J0I5_VIRHA</name>